<organism evidence="1 2">
    <name type="scientific">Kangiella koreensis (strain DSM 16069 / JCM 12317 / KCTC 12182 / SW-125)</name>
    <dbReference type="NCBI Taxonomy" id="523791"/>
    <lineage>
        <taxon>Bacteria</taxon>
        <taxon>Pseudomonadati</taxon>
        <taxon>Pseudomonadota</taxon>
        <taxon>Gammaproteobacteria</taxon>
        <taxon>Kangiellales</taxon>
        <taxon>Kangiellaceae</taxon>
        <taxon>Kangiella</taxon>
    </lineage>
</organism>
<dbReference type="Proteomes" id="UP000001231">
    <property type="component" value="Chromosome"/>
</dbReference>
<gene>
    <name evidence="1" type="ordered locus">Kkor_0341</name>
</gene>
<name>C7R7L3_KANKD</name>
<proteinExistence type="predicted"/>
<dbReference type="SUPFAM" id="SSF55021">
    <property type="entry name" value="ACT-like"/>
    <property type="match status" value="1"/>
</dbReference>
<evidence type="ECO:0008006" key="3">
    <source>
        <dbReference type="Google" id="ProtNLM"/>
    </source>
</evidence>
<dbReference type="Gene3D" id="3.30.70.260">
    <property type="match status" value="1"/>
</dbReference>
<dbReference type="HOGENOM" id="CLU_1426258_0_0_6"/>
<dbReference type="InterPro" id="IPR045865">
    <property type="entry name" value="ACT-like_dom_sf"/>
</dbReference>
<sequence>MNAHHKLKLDKKFILTVTGSDHPEIITTITEILHRFKGSMEVSRFNRVKDHFSGLFAVSINSMYFKPFMACLESLESTKLRFEFHSTDGCQSSYPFDPENVTFSINIWKVKNQAASIELLRILSRNHLRVDSIETNTLPNRQGYTLHFKVSTDHVIDMDMVERDLQAVAEREGFYMSMLDEEEEDIKEAI</sequence>
<dbReference type="InParanoid" id="C7R7L3"/>
<dbReference type="KEGG" id="kko:Kkor_0341"/>
<protein>
    <recommendedName>
        <fullName evidence="3">Glycine cleavage system transcriptional repressor</fullName>
    </recommendedName>
</protein>
<keyword evidence="2" id="KW-1185">Reference proteome</keyword>
<dbReference type="EMBL" id="CP001707">
    <property type="protein sequence ID" value="ACV25762.1"/>
    <property type="molecule type" value="Genomic_DNA"/>
</dbReference>
<dbReference type="PANTHER" id="PTHR34875:SF6">
    <property type="entry name" value="UPF0237 PROTEIN MJ1558"/>
    <property type="match status" value="1"/>
</dbReference>
<evidence type="ECO:0000313" key="2">
    <source>
        <dbReference type="Proteomes" id="UP000001231"/>
    </source>
</evidence>
<dbReference type="STRING" id="523791.Kkor_0341"/>
<dbReference type="RefSeq" id="WP_012800277.1">
    <property type="nucleotide sequence ID" value="NC_013166.1"/>
</dbReference>
<dbReference type="AlphaFoldDB" id="C7R7L3"/>
<evidence type="ECO:0000313" key="1">
    <source>
        <dbReference type="EMBL" id="ACV25762.1"/>
    </source>
</evidence>
<accession>C7R7L3</accession>
<dbReference type="OrthoDB" id="6193985at2"/>
<dbReference type="InterPro" id="IPR050990">
    <property type="entry name" value="UPF0237/GcvR_regulator"/>
</dbReference>
<dbReference type="Pfam" id="PF13740">
    <property type="entry name" value="ACT_6"/>
    <property type="match status" value="1"/>
</dbReference>
<reference evidence="1 2" key="1">
    <citation type="journal article" date="2009" name="Stand. Genomic Sci.">
        <title>Complete genome sequence of Kangiella koreensis type strain (SW-125).</title>
        <authorList>
            <person name="Han C."/>
            <person name="Sikorski J."/>
            <person name="Lapidus A."/>
            <person name="Nolan M."/>
            <person name="Glavina Del Rio T."/>
            <person name="Tice H."/>
            <person name="Cheng J.F."/>
            <person name="Lucas S."/>
            <person name="Chen F."/>
            <person name="Copeland A."/>
            <person name="Ivanova N."/>
            <person name="Mavromatis K."/>
            <person name="Ovchinnikova G."/>
            <person name="Pati A."/>
            <person name="Bruce D."/>
            <person name="Goodwin L."/>
            <person name="Pitluck S."/>
            <person name="Chen A."/>
            <person name="Palaniappan K."/>
            <person name="Land M."/>
            <person name="Hauser L."/>
            <person name="Chang Y.J."/>
            <person name="Jeffries C.D."/>
            <person name="Chain P."/>
            <person name="Saunders E."/>
            <person name="Brettin T."/>
            <person name="Goker M."/>
            <person name="Tindall B.J."/>
            <person name="Bristow J."/>
            <person name="Eisen J.A."/>
            <person name="Markowitz V."/>
            <person name="Hugenholtz P."/>
            <person name="Kyrpides N.C."/>
            <person name="Klenk H.P."/>
            <person name="Detter J.C."/>
        </authorList>
    </citation>
    <scope>NUCLEOTIDE SEQUENCE [LARGE SCALE GENOMIC DNA]</scope>
    <source>
        <strain evidence="2">DSM 16069 / KCTC 12182 / SW-125</strain>
    </source>
</reference>
<dbReference type="eggNOG" id="COG2716">
    <property type="taxonomic scope" value="Bacteria"/>
</dbReference>
<dbReference type="PANTHER" id="PTHR34875">
    <property type="entry name" value="UPF0237 PROTEIN MJ1558"/>
    <property type="match status" value="1"/>
</dbReference>